<sequence>MHSPRSLRRRVPYELEWNDSPANSSKPDYLEWSQLWKQLHIYRRPQKHITINLRLHDRIPTRKKISHFCAEILLLRLENMQPSQLEVASRLEFRNFYNKEAQLLIMFMQASPLSPMLRYLDQDSEVKVEAEECWRRCYDAAHPVANCSSTSSAMVGILQNRSF</sequence>
<accession>A0A261XTA2</accession>
<gene>
    <name evidence="1" type="ORF">BZG36_05617</name>
</gene>
<reference evidence="1 2" key="1">
    <citation type="journal article" date="2017" name="Mycologia">
        <title>Bifiguratus adelaidae, gen. et sp. nov., a new member of Mucoromycotina in endophytic and soil-dwelling habitats.</title>
        <authorList>
            <person name="Torres-Cruz T.J."/>
            <person name="Billingsley Tobias T.L."/>
            <person name="Almatruk M."/>
            <person name="Hesse C."/>
            <person name="Kuske C.R."/>
            <person name="Desiro A."/>
            <person name="Benucci G.M."/>
            <person name="Bonito G."/>
            <person name="Stajich J.E."/>
            <person name="Dunlap C."/>
            <person name="Arnold A.E."/>
            <person name="Porras-Alfaro A."/>
        </authorList>
    </citation>
    <scope>NUCLEOTIDE SEQUENCE [LARGE SCALE GENOMIC DNA]</scope>
    <source>
        <strain evidence="1 2">AZ0501</strain>
    </source>
</reference>
<organism evidence="1 2">
    <name type="scientific">Bifiguratus adelaidae</name>
    <dbReference type="NCBI Taxonomy" id="1938954"/>
    <lineage>
        <taxon>Eukaryota</taxon>
        <taxon>Fungi</taxon>
        <taxon>Fungi incertae sedis</taxon>
        <taxon>Mucoromycota</taxon>
        <taxon>Mucoromycotina</taxon>
        <taxon>Endogonomycetes</taxon>
        <taxon>Endogonales</taxon>
        <taxon>Endogonales incertae sedis</taxon>
        <taxon>Bifiguratus</taxon>
    </lineage>
</organism>
<comment type="caution">
    <text evidence="1">The sequence shown here is derived from an EMBL/GenBank/DDBJ whole genome shotgun (WGS) entry which is preliminary data.</text>
</comment>
<protein>
    <submittedName>
        <fullName evidence="1">Uncharacterized protein</fullName>
    </submittedName>
</protein>
<dbReference type="EMBL" id="MVBO01000310">
    <property type="protein sequence ID" value="OZJ01543.1"/>
    <property type="molecule type" value="Genomic_DNA"/>
</dbReference>
<proteinExistence type="predicted"/>
<evidence type="ECO:0000313" key="2">
    <source>
        <dbReference type="Proteomes" id="UP000242875"/>
    </source>
</evidence>
<dbReference type="Proteomes" id="UP000242875">
    <property type="component" value="Unassembled WGS sequence"/>
</dbReference>
<dbReference type="AlphaFoldDB" id="A0A261XTA2"/>
<name>A0A261XTA2_9FUNG</name>
<keyword evidence="2" id="KW-1185">Reference proteome</keyword>
<evidence type="ECO:0000313" key="1">
    <source>
        <dbReference type="EMBL" id="OZJ01543.1"/>
    </source>
</evidence>